<dbReference type="InterPro" id="IPR000210">
    <property type="entry name" value="BTB/POZ_dom"/>
</dbReference>
<dbReference type="Gene3D" id="1.25.40.20">
    <property type="entry name" value="Ankyrin repeat-containing domain"/>
    <property type="match status" value="1"/>
</dbReference>
<evidence type="ECO:0000313" key="7">
    <source>
        <dbReference type="Proteomes" id="UP000001194"/>
    </source>
</evidence>
<feature type="repeat" description="ANK" evidence="2">
    <location>
        <begin position="65"/>
        <end position="99"/>
    </location>
</feature>
<reference evidence="6 7" key="1">
    <citation type="journal article" date="2008" name="Nature">
        <title>The genome of Laccaria bicolor provides insights into mycorrhizal symbiosis.</title>
        <authorList>
            <person name="Martin F."/>
            <person name="Aerts A."/>
            <person name="Ahren D."/>
            <person name="Brun A."/>
            <person name="Danchin E.G.J."/>
            <person name="Duchaussoy F."/>
            <person name="Gibon J."/>
            <person name="Kohler A."/>
            <person name="Lindquist E."/>
            <person name="Pereda V."/>
            <person name="Salamov A."/>
            <person name="Shapiro H.J."/>
            <person name="Wuyts J."/>
            <person name="Blaudez D."/>
            <person name="Buee M."/>
            <person name="Brokstein P."/>
            <person name="Canbaeck B."/>
            <person name="Cohen D."/>
            <person name="Courty P.E."/>
            <person name="Coutinho P.M."/>
            <person name="Delaruelle C."/>
            <person name="Detter J.C."/>
            <person name="Deveau A."/>
            <person name="DiFazio S."/>
            <person name="Duplessis S."/>
            <person name="Fraissinet-Tachet L."/>
            <person name="Lucic E."/>
            <person name="Frey-Klett P."/>
            <person name="Fourrey C."/>
            <person name="Feussner I."/>
            <person name="Gay G."/>
            <person name="Grimwood J."/>
            <person name="Hoegger P.J."/>
            <person name="Jain P."/>
            <person name="Kilaru S."/>
            <person name="Labbe J."/>
            <person name="Lin Y.C."/>
            <person name="Legue V."/>
            <person name="Le Tacon F."/>
            <person name="Marmeisse R."/>
            <person name="Melayah D."/>
            <person name="Montanini B."/>
            <person name="Muratet M."/>
            <person name="Nehls U."/>
            <person name="Niculita-Hirzel H."/>
            <person name="Oudot-Le Secq M.P."/>
            <person name="Peter M."/>
            <person name="Quesneville H."/>
            <person name="Rajashekar B."/>
            <person name="Reich M."/>
            <person name="Rouhier N."/>
            <person name="Schmutz J."/>
            <person name="Yin T."/>
            <person name="Chalot M."/>
            <person name="Henrissat B."/>
            <person name="Kuees U."/>
            <person name="Lucas S."/>
            <person name="Van de Peer Y."/>
            <person name="Podila G.K."/>
            <person name="Polle A."/>
            <person name="Pukkila P.J."/>
            <person name="Richardson P.M."/>
            <person name="Rouze P."/>
            <person name="Sanders I.R."/>
            <person name="Stajich J.E."/>
            <person name="Tunlid A."/>
            <person name="Tuskan G."/>
            <person name="Grigoriev I.V."/>
        </authorList>
    </citation>
    <scope>NUCLEOTIDE SEQUENCE [LARGE SCALE GENOMIC DNA]</scope>
    <source>
        <strain evidence="7">S238N-H82 / ATCC MYA-4686</strain>
    </source>
</reference>
<dbReference type="SMART" id="SM00225">
    <property type="entry name" value="BTB"/>
    <property type="match status" value="2"/>
</dbReference>
<dbReference type="InterPro" id="IPR011333">
    <property type="entry name" value="SKP1/BTB/POZ_sf"/>
</dbReference>
<dbReference type="FunCoup" id="B0CWU3">
    <property type="interactions" value="89"/>
</dbReference>
<feature type="compositionally biased region" description="Low complexity" evidence="4">
    <location>
        <begin position="523"/>
        <end position="545"/>
    </location>
</feature>
<keyword evidence="1" id="KW-0677">Repeat</keyword>
<dbReference type="SMART" id="SM00248">
    <property type="entry name" value="ANK"/>
    <property type="match status" value="2"/>
</dbReference>
<feature type="repeat" description="RCC1" evidence="3">
    <location>
        <begin position="338"/>
        <end position="389"/>
    </location>
</feature>
<dbReference type="Pfam" id="PF13540">
    <property type="entry name" value="RCC1_2"/>
    <property type="match status" value="1"/>
</dbReference>
<sequence length="1456" mass="159050">MTLLHDLFTSRNLQAFQRSLSVDHTSGNGTLQSTSAPTSGGKSWNRASSLTSVKTMYDVNKVDWLGRTPLHLACASVECIEYVRALLKHPGVNVNLQDRESHWTPLHRALYHANLPAALLLLQRTDIDPSLKDLEGYTAFDLYNSTLNGTKPSASDDKHAELFTWGTNRNAVLGLGDGDDRIYPDQIVIQPQIDAAELQKMGLEARFSPIHVHQVQMSKLHTAVVTSESGGNVRVCGFGSGGRLGPGQHTQYSLKSLPHFTHTIVSVALGQDHTLALTKLGEVLSWGLNRFSQLGYVVESRHEEQIQATPKKIYGPLRKEVVRGVGASKCASACWTEGEVFTWGTNNGQLGYDKAAHPVQVLPKKIIKVNQPVIAIALTDSAMACLLRNQQVECIWNDRHYRINFPTQAFPSEIQPYRPPQAVKDAHISKITSCDDVFAALSSNGEVFTFSVPILGGTSSNAMEGLSGSVPSSESRVGGAPFKPQRVWALRKKFSAVKDVALGSEGSIIICTEAGHVFVRTRSSPASSPSSSGSGNKNPNSSNSGKTFKFQRVPYLQRVTQVCANSTGAYGALRVDYRPREVEVGRRGVEEDLCAVRPFGDLDVNKEEEEEGEGEGCLNMRRRRRAGRVDDEASTLTLKALDDGAEEEDDGPIRRDVGTLLDLVEVLEREKERGEGGGVGGVFPHGADTILSTTKEGTVFIAHRVILAARSPVFRRVLAGKGVHSQAGITLRLLSTTPTSKPKATTHLSISGCHPFSILILLQYLYTDDLLAIWDRRVYTVIEKQLVAAGISHAQVKVELKALAGLLELPLLAYALEWPSKRVPGPSLRRDLGRVFDEVNSNLGGLNESDVDESQDPLAPDVVLELADRDVRCHSLFLRARSELFESFFEEGEWTEKRWSDGGVVRIDLKHLDWGVMEYVLRYMVCGVEEGLFEKLEFASTVDNVLDFMFDVMGAANELLLDRLILLCSAVILKYLNIHNACYILSDATHYHATQLVESVQGYMTANMESLLESRMLDDMPYALVKQLAKFARQQQLEKSPFSRSGVFVEKVMEKHTEWLKLQDLPEPIVGSHHHHKNGPRKEAAVGRVKLSPPGSGSSKKSVEPIERPNPTTPQRTLRRPPSGDDVFIMDEPDSPRAESIPLTHQAPPPPTSPPVWKAATVPRVDMKTVMVEAASMSRTPSKQGPSNQKPPLLSTGSGNWKVPSSEPRKPSSSSFDGPSGFPLLGEPSPSKGWRNSADQRSTPSVVLPSPSRVGGGEKSGSRAQVPLPLPLSLGRTTQHAVQGLGPMITPTRQSPASKSKPSTIPGSRSVSGNGNTKAWTLPPVQPVVATPTTTSNISFVAIQHSQAEAEQGGPVKDKRSLREIQEEERSLREEADFLMWWGKEEERVKREVEALEGFRSEREREREGGGKKAPRRRGGGGGGRGRQGGGGGGGGDDGQAQCSRRASGHQPKIYS</sequence>
<feature type="compositionally biased region" description="Gly residues" evidence="4">
    <location>
        <begin position="1420"/>
        <end position="1438"/>
    </location>
</feature>
<feature type="repeat" description="RCC1" evidence="3">
    <location>
        <begin position="160"/>
        <end position="228"/>
    </location>
</feature>
<evidence type="ECO:0000256" key="1">
    <source>
        <dbReference type="ARBA" id="ARBA00022737"/>
    </source>
</evidence>
<dbReference type="KEGG" id="lbc:LACBIDRAFT_308633"/>
<dbReference type="Pfam" id="PF12796">
    <property type="entry name" value="Ank_2"/>
    <property type="match status" value="1"/>
</dbReference>
<dbReference type="GeneID" id="6071327"/>
<feature type="region of interest" description="Disordered" evidence="4">
    <location>
        <begin position="1394"/>
        <end position="1456"/>
    </location>
</feature>
<feature type="region of interest" description="Disordered" evidence="4">
    <location>
        <begin position="522"/>
        <end position="548"/>
    </location>
</feature>
<feature type="region of interest" description="Disordered" evidence="4">
    <location>
        <begin position="1286"/>
        <end position="1327"/>
    </location>
</feature>
<dbReference type="SUPFAM" id="SSF50985">
    <property type="entry name" value="RCC1/BLIP-II"/>
    <property type="match status" value="1"/>
</dbReference>
<dbReference type="Proteomes" id="UP000001194">
    <property type="component" value="Unassembled WGS sequence"/>
</dbReference>
<dbReference type="SUPFAM" id="SSF48403">
    <property type="entry name" value="Ankyrin repeat"/>
    <property type="match status" value="1"/>
</dbReference>
<dbReference type="Gene3D" id="2.130.10.30">
    <property type="entry name" value="Regulator of chromosome condensation 1/beta-lactamase-inhibitor protein II"/>
    <property type="match status" value="1"/>
</dbReference>
<dbReference type="EMBL" id="DS547093">
    <property type="protein sequence ID" value="EDR13567.1"/>
    <property type="molecule type" value="Genomic_DNA"/>
</dbReference>
<feature type="region of interest" description="Disordered" evidence="4">
    <location>
        <begin position="1175"/>
        <end position="1270"/>
    </location>
</feature>
<dbReference type="Gene3D" id="3.30.710.10">
    <property type="entry name" value="Potassium Channel Kv1.1, Chain A"/>
    <property type="match status" value="2"/>
</dbReference>
<dbReference type="SUPFAM" id="SSF54695">
    <property type="entry name" value="POZ domain"/>
    <property type="match status" value="2"/>
</dbReference>
<dbReference type="InterPro" id="IPR051625">
    <property type="entry name" value="Signaling_Regulatory_Domain"/>
</dbReference>
<dbReference type="STRING" id="486041.B0CWU3"/>
<dbReference type="InterPro" id="IPR000408">
    <property type="entry name" value="Reg_chr_condens"/>
</dbReference>
<protein>
    <submittedName>
        <fullName evidence="6">Predicted protein</fullName>
    </submittedName>
</protein>
<dbReference type="PANTHER" id="PTHR22872">
    <property type="entry name" value="BTK-BINDING PROTEIN-RELATED"/>
    <property type="match status" value="1"/>
</dbReference>
<evidence type="ECO:0000256" key="4">
    <source>
        <dbReference type="SAM" id="MobiDB-lite"/>
    </source>
</evidence>
<feature type="domain" description="BTB" evidence="5">
    <location>
        <begin position="687"/>
        <end position="770"/>
    </location>
</feature>
<keyword evidence="2" id="KW-0040">ANK repeat</keyword>
<dbReference type="InterPro" id="IPR002110">
    <property type="entry name" value="Ankyrin_rpt"/>
</dbReference>
<accession>B0CWU3</accession>
<feature type="region of interest" description="Disordered" evidence="4">
    <location>
        <begin position="1346"/>
        <end position="1370"/>
    </location>
</feature>
<proteinExistence type="predicted"/>
<name>B0CWU3_LACBS</name>
<feature type="domain" description="BTB" evidence="5">
    <location>
        <begin position="860"/>
        <end position="927"/>
    </location>
</feature>
<dbReference type="Pfam" id="PF00651">
    <property type="entry name" value="BTB"/>
    <property type="match status" value="2"/>
</dbReference>
<feature type="compositionally biased region" description="Basic and acidic residues" evidence="4">
    <location>
        <begin position="1356"/>
        <end position="1370"/>
    </location>
</feature>
<feature type="compositionally biased region" description="Polar residues" evidence="4">
    <location>
        <begin position="1177"/>
        <end position="1199"/>
    </location>
</feature>
<gene>
    <name evidence="6" type="ORF">LACBIDRAFT_308633</name>
</gene>
<feature type="repeat" description="RCC1" evidence="3">
    <location>
        <begin position="281"/>
        <end position="338"/>
    </location>
</feature>
<dbReference type="RefSeq" id="XP_001876065.1">
    <property type="nucleotide sequence ID" value="XM_001876030.1"/>
</dbReference>
<dbReference type="PANTHER" id="PTHR22872:SF2">
    <property type="entry name" value="INHIBITOR OF BRUTON TYROSINE KINASE"/>
    <property type="match status" value="1"/>
</dbReference>
<dbReference type="InterPro" id="IPR009091">
    <property type="entry name" value="RCC1/BLIP-II"/>
</dbReference>
<evidence type="ECO:0000313" key="6">
    <source>
        <dbReference type="EMBL" id="EDR13567.1"/>
    </source>
</evidence>
<dbReference type="PRINTS" id="PR00633">
    <property type="entry name" value="RCCNDNSATION"/>
</dbReference>
<feature type="compositionally biased region" description="Low complexity" evidence="4">
    <location>
        <begin position="1211"/>
        <end position="1223"/>
    </location>
</feature>
<feature type="repeat" description="RCC1" evidence="3">
    <location>
        <begin position="231"/>
        <end position="280"/>
    </location>
</feature>
<dbReference type="CDD" id="cd18186">
    <property type="entry name" value="BTB_POZ_ZBTB_KLHL-like"/>
    <property type="match status" value="2"/>
</dbReference>
<dbReference type="HOGENOM" id="CLU_002285_0_0_1"/>
<feature type="compositionally biased region" description="Basic and acidic residues" evidence="4">
    <location>
        <begin position="1394"/>
        <end position="1411"/>
    </location>
</feature>
<dbReference type="OrthoDB" id="1893551at2759"/>
<evidence type="ECO:0000259" key="5">
    <source>
        <dbReference type="PROSITE" id="PS50097"/>
    </source>
</evidence>
<feature type="region of interest" description="Disordered" evidence="4">
    <location>
        <begin position="1070"/>
        <end position="1158"/>
    </location>
</feature>
<dbReference type="InterPro" id="IPR036770">
    <property type="entry name" value="Ankyrin_rpt-contain_sf"/>
</dbReference>
<dbReference type="PROSITE" id="PS50097">
    <property type="entry name" value="BTB"/>
    <property type="match status" value="2"/>
</dbReference>
<organism evidence="7">
    <name type="scientific">Laccaria bicolor (strain S238N-H82 / ATCC MYA-4686)</name>
    <name type="common">Bicoloured deceiver</name>
    <name type="synonym">Laccaria laccata var. bicolor</name>
    <dbReference type="NCBI Taxonomy" id="486041"/>
    <lineage>
        <taxon>Eukaryota</taxon>
        <taxon>Fungi</taxon>
        <taxon>Dikarya</taxon>
        <taxon>Basidiomycota</taxon>
        <taxon>Agaricomycotina</taxon>
        <taxon>Agaricomycetes</taxon>
        <taxon>Agaricomycetidae</taxon>
        <taxon>Agaricales</taxon>
        <taxon>Agaricineae</taxon>
        <taxon>Hydnangiaceae</taxon>
        <taxon>Laccaria</taxon>
    </lineage>
</organism>
<evidence type="ECO:0000256" key="3">
    <source>
        <dbReference type="PROSITE-ProRule" id="PRU00235"/>
    </source>
</evidence>
<dbReference type="PROSITE" id="PS50088">
    <property type="entry name" value="ANK_REPEAT"/>
    <property type="match status" value="1"/>
</dbReference>
<feature type="compositionally biased region" description="Polar residues" evidence="4">
    <location>
        <begin position="1291"/>
        <end position="1319"/>
    </location>
</feature>
<dbReference type="InParanoid" id="B0CWU3"/>
<dbReference type="CDD" id="cd18500">
    <property type="entry name" value="BACK_IBtk"/>
    <property type="match status" value="1"/>
</dbReference>
<dbReference type="PROSITE" id="PS50012">
    <property type="entry name" value="RCC1_3"/>
    <property type="match status" value="4"/>
</dbReference>
<evidence type="ECO:0000256" key="2">
    <source>
        <dbReference type="PROSITE-ProRule" id="PRU00023"/>
    </source>
</evidence>
<keyword evidence="7" id="KW-1185">Reference proteome</keyword>